<organism evidence="2 3">
    <name type="scientific">Nocardia nova SH22a</name>
    <dbReference type="NCBI Taxonomy" id="1415166"/>
    <lineage>
        <taxon>Bacteria</taxon>
        <taxon>Bacillati</taxon>
        <taxon>Actinomycetota</taxon>
        <taxon>Actinomycetes</taxon>
        <taxon>Mycobacteriales</taxon>
        <taxon>Nocardiaceae</taxon>
        <taxon>Nocardia</taxon>
    </lineage>
</organism>
<sequence>MRWRRRKTTPEQANEITVQETLMAARIMNGITRAELASRWGVTVEQVMAFERGETDPRLSEIRRYAHAARALASWTLTGLTIEPNHEEGGAR</sequence>
<dbReference type="HOGENOM" id="CLU_2410304_0_0_11"/>
<dbReference type="EMBL" id="CP006850">
    <property type="protein sequence ID" value="AHH20798.1"/>
    <property type="molecule type" value="Genomic_DNA"/>
</dbReference>
<dbReference type="PROSITE" id="PS50943">
    <property type="entry name" value="HTH_CROC1"/>
    <property type="match status" value="1"/>
</dbReference>
<proteinExistence type="predicted"/>
<dbReference type="OrthoDB" id="129597at2"/>
<dbReference type="CDD" id="cd00093">
    <property type="entry name" value="HTH_XRE"/>
    <property type="match status" value="1"/>
</dbReference>
<dbReference type="Pfam" id="PF01381">
    <property type="entry name" value="HTH_3"/>
    <property type="match status" value="1"/>
</dbReference>
<dbReference type="SMART" id="SM00530">
    <property type="entry name" value="HTH_XRE"/>
    <property type="match status" value="1"/>
</dbReference>
<dbReference type="SUPFAM" id="SSF47413">
    <property type="entry name" value="lambda repressor-like DNA-binding domains"/>
    <property type="match status" value="1"/>
</dbReference>
<evidence type="ECO:0000259" key="1">
    <source>
        <dbReference type="PROSITE" id="PS50943"/>
    </source>
</evidence>
<dbReference type="KEGG" id="nno:NONO_c60220"/>
<protein>
    <recommendedName>
        <fullName evidence="1">HTH cro/C1-type domain-containing protein</fullName>
    </recommendedName>
</protein>
<dbReference type="GO" id="GO:0003677">
    <property type="term" value="F:DNA binding"/>
    <property type="evidence" value="ECO:0007669"/>
    <property type="project" value="InterPro"/>
</dbReference>
<evidence type="ECO:0000313" key="2">
    <source>
        <dbReference type="EMBL" id="AHH20798.1"/>
    </source>
</evidence>
<evidence type="ECO:0000313" key="3">
    <source>
        <dbReference type="Proteomes" id="UP000019150"/>
    </source>
</evidence>
<dbReference type="eggNOG" id="COG3620">
    <property type="taxonomic scope" value="Bacteria"/>
</dbReference>
<feature type="domain" description="HTH cro/C1-type" evidence="1">
    <location>
        <begin position="22"/>
        <end position="68"/>
    </location>
</feature>
<gene>
    <name evidence="2" type="ORF">NONO_c60220</name>
</gene>
<dbReference type="PATRIC" id="fig|1415166.3.peg.6200"/>
<dbReference type="STRING" id="1415166.NONO_c60220"/>
<dbReference type="RefSeq" id="WP_025352145.1">
    <property type="nucleotide sequence ID" value="NZ_CP006850.1"/>
</dbReference>
<reference evidence="2 3" key="1">
    <citation type="journal article" date="2014" name="Appl. Environ. Microbiol.">
        <title>Insights into the Microbial Degradation of Rubber and Gutta-Percha by Analysis of the Complete Genome of Nocardia nova SH22a.</title>
        <authorList>
            <person name="Luo Q."/>
            <person name="Hiessl S."/>
            <person name="Poehlein A."/>
            <person name="Daniel R."/>
            <person name="Steinbuchel A."/>
        </authorList>
    </citation>
    <scope>NUCLEOTIDE SEQUENCE [LARGE SCALE GENOMIC DNA]</scope>
    <source>
        <strain evidence="2">SH22a</strain>
    </source>
</reference>
<dbReference type="Gene3D" id="1.10.260.40">
    <property type="entry name" value="lambda repressor-like DNA-binding domains"/>
    <property type="match status" value="1"/>
</dbReference>
<dbReference type="InterPro" id="IPR010982">
    <property type="entry name" value="Lambda_DNA-bd_dom_sf"/>
</dbReference>
<dbReference type="Proteomes" id="UP000019150">
    <property type="component" value="Chromosome"/>
</dbReference>
<keyword evidence="3" id="KW-1185">Reference proteome</keyword>
<dbReference type="InterPro" id="IPR001387">
    <property type="entry name" value="Cro/C1-type_HTH"/>
</dbReference>
<accession>W5TPC8</accession>
<dbReference type="AlphaFoldDB" id="W5TPC8"/>
<name>W5TPC8_9NOCA</name>